<gene>
    <name evidence="1" type="ORF">SAMN05444714_0620</name>
</gene>
<dbReference type="RefSeq" id="WP_090203843.1">
    <property type="nucleotide sequence ID" value="NZ_FOZM01000001.1"/>
</dbReference>
<evidence type="ECO:0000313" key="2">
    <source>
        <dbReference type="Proteomes" id="UP000198926"/>
    </source>
</evidence>
<keyword evidence="2" id="KW-1185">Reference proteome</keyword>
<dbReference type="EMBL" id="FOZM01000001">
    <property type="protein sequence ID" value="SFS03954.1"/>
    <property type="molecule type" value="Genomic_DNA"/>
</dbReference>
<dbReference type="AlphaFoldDB" id="A0A1I6LKF0"/>
<accession>A0A1I6LKF0</accession>
<dbReference type="OrthoDB" id="7849247at2"/>
<sequence>MSTEPELYFRIRENGAVVFRLDGDNRDLRISYDQIAVINTNRGDYRAHGDHELTPAEETEIQRWINDRLALLQKRESDDAARLVDQLNLATQWAQTKASDSQLDSVTDDLVQAMHDLRTVLLRKKADRISRS</sequence>
<name>A0A1I6LKF0_9RHOB</name>
<proteinExistence type="predicted"/>
<reference evidence="1 2" key="1">
    <citation type="submission" date="2016-10" db="EMBL/GenBank/DDBJ databases">
        <authorList>
            <person name="de Groot N.N."/>
        </authorList>
    </citation>
    <scope>NUCLEOTIDE SEQUENCE [LARGE SCALE GENOMIC DNA]</scope>
    <source>
        <strain evidence="1 2">DSM 29433</strain>
    </source>
</reference>
<protein>
    <submittedName>
        <fullName evidence="1">Uncharacterized protein</fullName>
    </submittedName>
</protein>
<dbReference type="Proteomes" id="UP000198926">
    <property type="component" value="Unassembled WGS sequence"/>
</dbReference>
<evidence type="ECO:0000313" key="1">
    <source>
        <dbReference type="EMBL" id="SFS03954.1"/>
    </source>
</evidence>
<dbReference type="STRING" id="1123755.SAMN05444714_0620"/>
<organism evidence="1 2">
    <name type="scientific">Yoonia litorea</name>
    <dbReference type="NCBI Taxonomy" id="1123755"/>
    <lineage>
        <taxon>Bacteria</taxon>
        <taxon>Pseudomonadati</taxon>
        <taxon>Pseudomonadota</taxon>
        <taxon>Alphaproteobacteria</taxon>
        <taxon>Rhodobacterales</taxon>
        <taxon>Paracoccaceae</taxon>
        <taxon>Yoonia</taxon>
    </lineage>
</organism>